<feature type="compositionally biased region" description="Low complexity" evidence="1">
    <location>
        <begin position="285"/>
        <end position="299"/>
    </location>
</feature>
<dbReference type="RefSeq" id="XP_006024962.1">
    <property type="nucleotide sequence ID" value="XM_006024900.2"/>
</dbReference>
<feature type="region of interest" description="Disordered" evidence="1">
    <location>
        <begin position="24"/>
        <end position="88"/>
    </location>
</feature>
<proteinExistence type="predicted"/>
<feature type="region of interest" description="Disordered" evidence="1">
    <location>
        <begin position="224"/>
        <end position="243"/>
    </location>
</feature>
<evidence type="ECO:0000313" key="3">
    <source>
        <dbReference type="Proteomes" id="UP000189705"/>
    </source>
</evidence>
<dbReference type="InterPro" id="IPR044822">
    <property type="entry name" value="Myb_DNA-bind_4"/>
</dbReference>
<feature type="region of interest" description="Disordered" evidence="1">
    <location>
        <begin position="254"/>
        <end position="341"/>
    </location>
</feature>
<dbReference type="PANTHER" id="PTHR47595">
    <property type="entry name" value="HEAT SHOCK 70 KDA PROTEIN 14"/>
    <property type="match status" value="1"/>
</dbReference>
<dbReference type="Pfam" id="PF13837">
    <property type="entry name" value="Myb_DNA-bind_4"/>
    <property type="match status" value="1"/>
</dbReference>
<gene>
    <name evidence="4" type="primary">LOC102372726</name>
</gene>
<sequence>MLLTGAWDSQPPCLCQPRAAPWTPDHTAAASCSPTPPPASWACPESAANRRHLPELPQPHDCPRSLPPAATMSGPTPADTQGRGPNWTHEETSDLIAIWGDVEVQRQFACATRANAHVFEDMARRMQKRGHRRSGHQCRVKAKALRAQYLRIRDHNRQPGAAPRTMPFLRELERILVPMDPGEAPHVFCSTGGLKEPMPGAPDQEDSPGEGTSGLPHQVLVCSSLSVSPGNSGSPGHHLPRLFHKRPTCREERAGMSTVDISSSSSQEGTTAQPATHCASLSQDASASRTSSPRPRISSDCQEWLPHPPAPAAGHGGEPPGSSGDEATRTPAASAGALQMRQLRQHQSQNWTALLERLVTISEEWLEETRTWHRRWLHEFRRMWQAMEQSDREDHEAWRAESEVLHTLLQRLVGTQEDQHDLM</sequence>
<dbReference type="eggNOG" id="KOG4282">
    <property type="taxonomic scope" value="Eukaryota"/>
</dbReference>
<dbReference type="PANTHER" id="PTHR47595:SF1">
    <property type="entry name" value="MYB_SANT-LIKE DNA-BINDING DOMAIN-CONTAINING PROTEIN"/>
    <property type="match status" value="1"/>
</dbReference>
<evidence type="ECO:0000259" key="2">
    <source>
        <dbReference type="Pfam" id="PF13837"/>
    </source>
</evidence>
<feature type="region of interest" description="Disordered" evidence="1">
    <location>
        <begin position="193"/>
        <end position="216"/>
    </location>
</feature>
<protein>
    <submittedName>
        <fullName evidence="4">Uncharacterized protein LOC102372726</fullName>
    </submittedName>
</protein>
<reference evidence="4" key="1">
    <citation type="submission" date="2025-08" db="UniProtKB">
        <authorList>
            <consortium name="RefSeq"/>
        </authorList>
    </citation>
    <scope>IDENTIFICATION</scope>
</reference>
<dbReference type="InParanoid" id="A0A1U7RKC0"/>
<dbReference type="GeneID" id="102372726"/>
<organism evidence="3 4">
    <name type="scientific">Alligator sinensis</name>
    <name type="common">Chinese alligator</name>
    <dbReference type="NCBI Taxonomy" id="38654"/>
    <lineage>
        <taxon>Eukaryota</taxon>
        <taxon>Metazoa</taxon>
        <taxon>Chordata</taxon>
        <taxon>Craniata</taxon>
        <taxon>Vertebrata</taxon>
        <taxon>Euteleostomi</taxon>
        <taxon>Archelosauria</taxon>
        <taxon>Archosauria</taxon>
        <taxon>Crocodylia</taxon>
        <taxon>Alligatoridae</taxon>
        <taxon>Alligatorinae</taxon>
        <taxon>Alligator</taxon>
    </lineage>
</organism>
<accession>A0A1U7RKC0</accession>
<feature type="compositionally biased region" description="Polar residues" evidence="1">
    <location>
        <begin position="259"/>
        <end position="284"/>
    </location>
</feature>
<dbReference type="Proteomes" id="UP000189705">
    <property type="component" value="Unplaced"/>
</dbReference>
<dbReference type="KEGG" id="asn:102372726"/>
<evidence type="ECO:0000313" key="4">
    <source>
        <dbReference type="RefSeq" id="XP_006024962.1"/>
    </source>
</evidence>
<feature type="compositionally biased region" description="Low complexity" evidence="1">
    <location>
        <begin position="224"/>
        <end position="237"/>
    </location>
</feature>
<evidence type="ECO:0000256" key="1">
    <source>
        <dbReference type="SAM" id="MobiDB-lite"/>
    </source>
</evidence>
<feature type="domain" description="Myb/SANT-like DNA-binding" evidence="2">
    <location>
        <begin position="85"/>
        <end position="174"/>
    </location>
</feature>
<dbReference type="Gene3D" id="1.10.10.60">
    <property type="entry name" value="Homeodomain-like"/>
    <property type="match status" value="1"/>
</dbReference>
<dbReference type="AlphaFoldDB" id="A0A1U7RKC0"/>
<name>A0A1U7RKC0_ALLSI</name>
<keyword evidence="3" id="KW-1185">Reference proteome</keyword>